<reference evidence="3 4" key="1">
    <citation type="submission" date="2017-05" db="EMBL/GenBank/DDBJ databases">
        <title>Polynucleobacter sp. MWH-K35W1 isolated from the permanently anoxic monimolimnion of a meromictic lake.</title>
        <authorList>
            <person name="Hahn M.W."/>
        </authorList>
    </citation>
    <scope>NUCLEOTIDE SEQUENCE [LARGE SCALE GENOMIC DNA]</scope>
    <source>
        <strain evidence="3 4">MWH-K35W1</strain>
    </source>
</reference>
<feature type="domain" description="Integrase catalytic" evidence="1">
    <location>
        <begin position="98"/>
        <end position="139"/>
    </location>
</feature>
<dbReference type="Pfam" id="PF00665">
    <property type="entry name" value="rve"/>
    <property type="match status" value="1"/>
</dbReference>
<dbReference type="InterPro" id="IPR050900">
    <property type="entry name" value="Transposase_IS3/IS150/IS904"/>
</dbReference>
<dbReference type="AlphaFoldDB" id="A0A254PZV9"/>
<dbReference type="InterPro" id="IPR012337">
    <property type="entry name" value="RNaseH-like_sf"/>
</dbReference>
<feature type="non-terminal residue" evidence="3">
    <location>
        <position position="140"/>
    </location>
</feature>
<dbReference type="SUPFAM" id="SSF53098">
    <property type="entry name" value="Ribonuclease H-like"/>
    <property type="match status" value="1"/>
</dbReference>
<evidence type="ECO:0000313" key="3">
    <source>
        <dbReference type="EMBL" id="OWS72075.1"/>
    </source>
</evidence>
<evidence type="ECO:0000259" key="2">
    <source>
        <dbReference type="Pfam" id="PF13276"/>
    </source>
</evidence>
<dbReference type="InterPro" id="IPR025948">
    <property type="entry name" value="HTH-like_dom"/>
</dbReference>
<protein>
    <submittedName>
        <fullName evidence="3">IS3 family transposase</fullName>
    </submittedName>
</protein>
<sequence>MAKSVYYYWREASSKADPYQGAKEHITQIFNAHRGRYGYRRIQLALRNDACYLNHKTVQKLMTQLGLKSTVRPKRYQSYKGAIGKVAPNLLERNFGASKPNQKWVTDVTEFNIKGERVYLSPILDLYNQEIVSYEIADRP</sequence>
<dbReference type="InterPro" id="IPR001584">
    <property type="entry name" value="Integrase_cat-core"/>
</dbReference>
<dbReference type="Pfam" id="PF13276">
    <property type="entry name" value="HTH_21"/>
    <property type="match status" value="1"/>
</dbReference>
<accession>A0A254PZV9</accession>
<feature type="domain" description="HTH-like" evidence="2">
    <location>
        <begin position="23"/>
        <end position="75"/>
    </location>
</feature>
<proteinExistence type="predicted"/>
<name>A0A254PZV9_9BURK</name>
<dbReference type="EMBL" id="NGUO01000006">
    <property type="protein sequence ID" value="OWS72075.1"/>
    <property type="molecule type" value="Genomic_DNA"/>
</dbReference>
<comment type="caution">
    <text evidence="3">The sequence shown here is derived from an EMBL/GenBank/DDBJ whole genome shotgun (WGS) entry which is preliminary data.</text>
</comment>
<dbReference type="PANTHER" id="PTHR46889:SF4">
    <property type="entry name" value="TRANSPOSASE INSO FOR INSERTION SEQUENCE ELEMENT IS911B-RELATED"/>
    <property type="match status" value="1"/>
</dbReference>
<keyword evidence="4" id="KW-1185">Reference proteome</keyword>
<organism evidence="3 4">
    <name type="scientific">Polynucleobacter aenigmaticus</name>
    <dbReference type="NCBI Taxonomy" id="1743164"/>
    <lineage>
        <taxon>Bacteria</taxon>
        <taxon>Pseudomonadati</taxon>
        <taxon>Pseudomonadota</taxon>
        <taxon>Betaproteobacteria</taxon>
        <taxon>Burkholderiales</taxon>
        <taxon>Burkholderiaceae</taxon>
        <taxon>Polynucleobacter</taxon>
    </lineage>
</organism>
<dbReference type="PANTHER" id="PTHR46889">
    <property type="entry name" value="TRANSPOSASE INSF FOR INSERTION SEQUENCE IS3B-RELATED"/>
    <property type="match status" value="1"/>
</dbReference>
<gene>
    <name evidence="3" type="ORF">CBI30_04370</name>
</gene>
<dbReference type="GO" id="GO:0015074">
    <property type="term" value="P:DNA integration"/>
    <property type="evidence" value="ECO:0007669"/>
    <property type="project" value="InterPro"/>
</dbReference>
<dbReference type="Proteomes" id="UP000198104">
    <property type="component" value="Unassembled WGS sequence"/>
</dbReference>
<evidence type="ECO:0000313" key="4">
    <source>
        <dbReference type="Proteomes" id="UP000198104"/>
    </source>
</evidence>
<evidence type="ECO:0000259" key="1">
    <source>
        <dbReference type="Pfam" id="PF00665"/>
    </source>
</evidence>